<feature type="transmembrane region" description="Helical" evidence="7">
    <location>
        <begin position="312"/>
        <end position="335"/>
    </location>
</feature>
<evidence type="ECO:0000256" key="4">
    <source>
        <dbReference type="ARBA" id="ARBA00022960"/>
    </source>
</evidence>
<dbReference type="EMBL" id="DXHX01000050">
    <property type="protein sequence ID" value="HIV74169.1"/>
    <property type="molecule type" value="Genomic_DNA"/>
</dbReference>
<feature type="transmembrane region" description="Helical" evidence="7">
    <location>
        <begin position="169"/>
        <end position="185"/>
    </location>
</feature>
<keyword evidence="5 7" id="KW-1133">Transmembrane helix</keyword>
<keyword evidence="4" id="KW-0133">Cell shape</keyword>
<feature type="transmembrane region" description="Helical" evidence="7">
    <location>
        <begin position="269"/>
        <end position="292"/>
    </location>
</feature>
<reference evidence="8" key="1">
    <citation type="journal article" date="2021" name="PeerJ">
        <title>Extensive microbial diversity within the chicken gut microbiome revealed by metagenomics and culture.</title>
        <authorList>
            <person name="Gilroy R."/>
            <person name="Ravi A."/>
            <person name="Getino M."/>
            <person name="Pursley I."/>
            <person name="Horton D.L."/>
            <person name="Alikhan N.F."/>
            <person name="Baker D."/>
            <person name="Gharbi K."/>
            <person name="Hall N."/>
            <person name="Watson M."/>
            <person name="Adriaenssens E.M."/>
            <person name="Foster-Nyarko E."/>
            <person name="Jarju S."/>
            <person name="Secka A."/>
            <person name="Antonio M."/>
            <person name="Oren A."/>
            <person name="Chaudhuri R.R."/>
            <person name="La Ragione R."/>
            <person name="Hildebrand F."/>
            <person name="Pallen M.J."/>
        </authorList>
    </citation>
    <scope>NUCLEOTIDE SEQUENCE</scope>
    <source>
        <strain evidence="8">CHK169-2315</strain>
    </source>
</reference>
<feature type="transmembrane region" description="Helical" evidence="7">
    <location>
        <begin position="347"/>
        <end position="367"/>
    </location>
</feature>
<dbReference type="AlphaFoldDB" id="A0A9D1TJ76"/>
<evidence type="ECO:0000313" key="8">
    <source>
        <dbReference type="EMBL" id="HIV74169.1"/>
    </source>
</evidence>
<evidence type="ECO:0000256" key="3">
    <source>
        <dbReference type="ARBA" id="ARBA00022692"/>
    </source>
</evidence>
<feature type="transmembrane region" description="Helical" evidence="7">
    <location>
        <begin position="12"/>
        <end position="35"/>
    </location>
</feature>
<organism evidence="8 9">
    <name type="scientific">Candidatus Pseudogracilibacillus intestinigallinarum</name>
    <dbReference type="NCBI Taxonomy" id="2838742"/>
    <lineage>
        <taxon>Bacteria</taxon>
        <taxon>Bacillati</taxon>
        <taxon>Bacillota</taxon>
        <taxon>Bacilli</taxon>
        <taxon>Bacillales</taxon>
        <taxon>Bacillaceae</taxon>
        <taxon>Pseudogracilibacillus</taxon>
    </lineage>
</organism>
<dbReference type="Pfam" id="PF01098">
    <property type="entry name" value="FTSW_RODA_SPOVE"/>
    <property type="match status" value="1"/>
</dbReference>
<dbReference type="PANTHER" id="PTHR30474:SF13">
    <property type="entry name" value="STAGE V SPORULATION PROTEIN E"/>
    <property type="match status" value="1"/>
</dbReference>
<sequence length="371" mass="42328">MRHFPLFQRQYSHYMHILCLTLLLVTIGIFMVYSASYVWANYMYGDPFYFVKRQIFFLMLGFIGLLFVSKIHYQYWRQHVYVLFIVSFILLFIVLVPGIGMVRGGARSWIGVGIFSIQPAEFIKLALIILLAHYYAIRKKQRHLSFKHFLQPLIIVLLIFMIIMLQPDFGTGLVIVLTSLCVMFITGLRLTYYVIFSIFGMVGLIGLIISAPYRLKRITSFLNPWEDPLGDGFQIIQSLYAIGPGQLVGVGYLKSVQKYFYLPEPQTDFIFAIIAEEFGLIGATVVIVLFFLLFREGMIVALKTRDDFARYVVFGIMAMVAIQVMINICVVIGLLPVTGITLPFLSYGGSSLMMTLISIGIVLNISYNISY</sequence>
<feature type="transmembrane region" description="Helical" evidence="7">
    <location>
        <begin position="192"/>
        <end position="213"/>
    </location>
</feature>
<feature type="transmembrane region" description="Helical" evidence="7">
    <location>
        <begin position="144"/>
        <end position="163"/>
    </location>
</feature>
<dbReference type="Proteomes" id="UP000823937">
    <property type="component" value="Unassembled WGS sequence"/>
</dbReference>
<evidence type="ECO:0000256" key="5">
    <source>
        <dbReference type="ARBA" id="ARBA00022989"/>
    </source>
</evidence>
<dbReference type="InterPro" id="IPR001182">
    <property type="entry name" value="FtsW/RodA"/>
</dbReference>
<gene>
    <name evidence="8" type="primary">ftsW</name>
    <name evidence="8" type="ORF">H9895_03705</name>
</gene>
<dbReference type="GO" id="GO:0032153">
    <property type="term" value="C:cell division site"/>
    <property type="evidence" value="ECO:0007669"/>
    <property type="project" value="TreeGrafter"/>
</dbReference>
<evidence type="ECO:0000256" key="2">
    <source>
        <dbReference type="ARBA" id="ARBA00022475"/>
    </source>
</evidence>
<accession>A0A9D1TJ76</accession>
<feature type="transmembrane region" description="Helical" evidence="7">
    <location>
        <begin position="108"/>
        <end position="132"/>
    </location>
</feature>
<dbReference type="PROSITE" id="PS00428">
    <property type="entry name" value="FTSW_RODA_SPOVE"/>
    <property type="match status" value="1"/>
</dbReference>
<comment type="caution">
    <text evidence="8">The sequence shown here is derived from an EMBL/GenBank/DDBJ whole genome shotgun (WGS) entry which is preliminary data.</text>
</comment>
<evidence type="ECO:0000256" key="1">
    <source>
        <dbReference type="ARBA" id="ARBA00004651"/>
    </source>
</evidence>
<evidence type="ECO:0000313" key="9">
    <source>
        <dbReference type="Proteomes" id="UP000823937"/>
    </source>
</evidence>
<evidence type="ECO:0000256" key="6">
    <source>
        <dbReference type="ARBA" id="ARBA00023136"/>
    </source>
</evidence>
<comment type="subcellular location">
    <subcellularLocation>
        <location evidence="1">Cell membrane</location>
        <topology evidence="1">Multi-pass membrane protein</topology>
    </subcellularLocation>
</comment>
<dbReference type="GO" id="GO:0015648">
    <property type="term" value="F:lipid-linked peptidoglycan transporter activity"/>
    <property type="evidence" value="ECO:0007669"/>
    <property type="project" value="TreeGrafter"/>
</dbReference>
<dbReference type="InterPro" id="IPR018365">
    <property type="entry name" value="Cell_cycle_FtsW-rel_CS"/>
</dbReference>
<dbReference type="NCBIfam" id="TIGR02614">
    <property type="entry name" value="ftsW"/>
    <property type="match status" value="1"/>
</dbReference>
<dbReference type="GO" id="GO:0008360">
    <property type="term" value="P:regulation of cell shape"/>
    <property type="evidence" value="ECO:0007669"/>
    <property type="project" value="UniProtKB-KW"/>
</dbReference>
<dbReference type="InterPro" id="IPR013437">
    <property type="entry name" value="FtsW"/>
</dbReference>
<dbReference type="GO" id="GO:0051301">
    <property type="term" value="P:cell division"/>
    <property type="evidence" value="ECO:0007669"/>
    <property type="project" value="InterPro"/>
</dbReference>
<feature type="transmembrane region" description="Helical" evidence="7">
    <location>
        <begin position="80"/>
        <end position="102"/>
    </location>
</feature>
<dbReference type="PANTHER" id="PTHR30474">
    <property type="entry name" value="CELL CYCLE PROTEIN"/>
    <property type="match status" value="1"/>
</dbReference>
<evidence type="ECO:0000256" key="7">
    <source>
        <dbReference type="SAM" id="Phobius"/>
    </source>
</evidence>
<keyword evidence="6 7" id="KW-0472">Membrane</keyword>
<feature type="transmembrane region" description="Helical" evidence="7">
    <location>
        <begin position="55"/>
        <end position="73"/>
    </location>
</feature>
<dbReference type="GO" id="GO:0005886">
    <property type="term" value="C:plasma membrane"/>
    <property type="evidence" value="ECO:0007669"/>
    <property type="project" value="UniProtKB-SubCell"/>
</dbReference>
<name>A0A9D1TJ76_9BACI</name>
<keyword evidence="2" id="KW-1003">Cell membrane</keyword>
<keyword evidence="3 7" id="KW-0812">Transmembrane</keyword>
<proteinExistence type="predicted"/>
<protein>
    <submittedName>
        <fullName evidence="8">Lipid II flippase FtsW</fullName>
    </submittedName>
</protein>
<dbReference type="GO" id="GO:0009252">
    <property type="term" value="P:peptidoglycan biosynthetic process"/>
    <property type="evidence" value="ECO:0007669"/>
    <property type="project" value="InterPro"/>
</dbReference>
<reference evidence="8" key="2">
    <citation type="submission" date="2021-04" db="EMBL/GenBank/DDBJ databases">
        <authorList>
            <person name="Gilroy R."/>
        </authorList>
    </citation>
    <scope>NUCLEOTIDE SEQUENCE</scope>
    <source>
        <strain evidence="8">CHK169-2315</strain>
    </source>
</reference>